<dbReference type="OrthoDB" id="6198515at2"/>
<dbReference type="Proteomes" id="UP000019276">
    <property type="component" value="Unassembled WGS sequence"/>
</dbReference>
<feature type="domain" description="MlaB-like STAS" evidence="1">
    <location>
        <begin position="8"/>
        <end position="67"/>
    </location>
</feature>
<dbReference type="Pfam" id="PF13466">
    <property type="entry name" value="STAS_2"/>
    <property type="match status" value="1"/>
</dbReference>
<evidence type="ECO:0000313" key="2">
    <source>
        <dbReference type="EMBL" id="EWH08701.1"/>
    </source>
</evidence>
<dbReference type="RefSeq" id="WP_035015925.1">
    <property type="nucleotide sequence ID" value="NZ_ARZY01000039.1"/>
</dbReference>
<dbReference type="Gene3D" id="3.30.750.24">
    <property type="entry name" value="STAS domain"/>
    <property type="match status" value="1"/>
</dbReference>
<accession>W7Q9P8</accession>
<dbReference type="InterPro" id="IPR058548">
    <property type="entry name" value="MlaB-like_STAS"/>
</dbReference>
<dbReference type="AlphaFoldDB" id="W7Q9P8"/>
<gene>
    <name evidence="2" type="ORF">DS2_16154</name>
</gene>
<dbReference type="STRING" id="1328313.DS2_16154"/>
<reference evidence="2 3" key="1">
    <citation type="journal article" date="2014" name="Genome Announc.">
        <title>Draft Genome Sequence of the Agar-Degrading Bacterium Catenovulum sp. Strain DS-2, Isolated from Intestines of Haliotis diversicolor.</title>
        <authorList>
            <person name="Shan D."/>
            <person name="Li X."/>
            <person name="Gu Z."/>
            <person name="Wei G."/>
            <person name="Gao Z."/>
            <person name="Shao Z."/>
        </authorList>
    </citation>
    <scope>NUCLEOTIDE SEQUENCE [LARGE SCALE GENOMIC DNA]</scope>
    <source>
        <strain evidence="2 3">DS-2</strain>
    </source>
</reference>
<dbReference type="InterPro" id="IPR036513">
    <property type="entry name" value="STAS_dom_sf"/>
</dbReference>
<proteinExistence type="predicted"/>
<evidence type="ECO:0000259" key="1">
    <source>
        <dbReference type="Pfam" id="PF13466"/>
    </source>
</evidence>
<protein>
    <recommendedName>
        <fullName evidence="1">MlaB-like STAS domain-containing protein</fullName>
    </recommendedName>
</protein>
<organism evidence="2 3">
    <name type="scientific">Catenovulum agarivorans DS-2</name>
    <dbReference type="NCBI Taxonomy" id="1328313"/>
    <lineage>
        <taxon>Bacteria</taxon>
        <taxon>Pseudomonadati</taxon>
        <taxon>Pseudomonadota</taxon>
        <taxon>Gammaproteobacteria</taxon>
        <taxon>Alteromonadales</taxon>
        <taxon>Alteromonadaceae</taxon>
        <taxon>Catenovulum</taxon>
    </lineage>
</organism>
<evidence type="ECO:0000313" key="3">
    <source>
        <dbReference type="Proteomes" id="UP000019276"/>
    </source>
</evidence>
<comment type="caution">
    <text evidence="2">The sequence shown here is derived from an EMBL/GenBank/DDBJ whole genome shotgun (WGS) entry which is preliminary data.</text>
</comment>
<keyword evidence="3" id="KW-1185">Reference proteome</keyword>
<dbReference type="SUPFAM" id="SSF52091">
    <property type="entry name" value="SpoIIaa-like"/>
    <property type="match status" value="1"/>
</dbReference>
<sequence length="89" mass="10285">MHKVFYLPELCTVAEVETYYKELDAFYVQQQDVEIDASKVERMDSAFVQLLIAFEQAIKSADKELRYGPCSEVFKSSCRILGYSVFPNN</sequence>
<name>W7Q9P8_9ALTE</name>
<dbReference type="EMBL" id="ARZY01000039">
    <property type="protein sequence ID" value="EWH08701.1"/>
    <property type="molecule type" value="Genomic_DNA"/>
</dbReference>